<keyword evidence="1" id="KW-1133">Transmembrane helix</keyword>
<dbReference type="InterPro" id="IPR007165">
    <property type="entry name" value="Phage_holin_4_2"/>
</dbReference>
<gene>
    <name evidence="2" type="ORF">FJZ47_00865</name>
</gene>
<accession>A0A938B0Y3</accession>
<feature type="transmembrane region" description="Helical" evidence="1">
    <location>
        <begin position="191"/>
        <end position="210"/>
    </location>
</feature>
<evidence type="ECO:0000313" key="2">
    <source>
        <dbReference type="EMBL" id="MBM3222344.1"/>
    </source>
</evidence>
<feature type="transmembrane region" description="Helical" evidence="1">
    <location>
        <begin position="103"/>
        <end position="121"/>
    </location>
</feature>
<comment type="caution">
    <text evidence="2">The sequence shown here is derived from an EMBL/GenBank/DDBJ whole genome shotgun (WGS) entry which is preliminary data.</text>
</comment>
<dbReference type="EMBL" id="VGLS01000011">
    <property type="protein sequence ID" value="MBM3222344.1"/>
    <property type="molecule type" value="Genomic_DNA"/>
</dbReference>
<dbReference type="Pfam" id="PF04020">
    <property type="entry name" value="Phage_holin_4_2"/>
    <property type="match status" value="1"/>
</dbReference>
<dbReference type="Proteomes" id="UP000712673">
    <property type="component" value="Unassembled WGS sequence"/>
</dbReference>
<protein>
    <submittedName>
        <fullName evidence="2">Phage holin family protein</fullName>
    </submittedName>
</protein>
<dbReference type="AlphaFoldDB" id="A0A938B0Y3"/>
<sequence length="215" mass="23946">MRNTPQAPLHSHSVHDLRFDTLFHSFSSTPSGFMHREEAKKSLLAGCKEALNMRIITQSYHCPSSSRRTRLKERCRTLPEFLLKSRGRGEPIKVRVAPLEAKAMIRLLAQWLLSALSLMIVAKLLPGFRINDFGTALAVAGVYGVLQVVLYPVLKFLAFLPMLLSFGLFAFVINAFLLFVTSTLVDSFKIATLPTALLGAVALTICNGLWRVLLF</sequence>
<feature type="transmembrane region" description="Helical" evidence="1">
    <location>
        <begin position="133"/>
        <end position="154"/>
    </location>
</feature>
<proteinExistence type="predicted"/>
<evidence type="ECO:0000313" key="3">
    <source>
        <dbReference type="Proteomes" id="UP000712673"/>
    </source>
</evidence>
<feature type="transmembrane region" description="Helical" evidence="1">
    <location>
        <begin position="166"/>
        <end position="185"/>
    </location>
</feature>
<keyword evidence="1" id="KW-0472">Membrane</keyword>
<dbReference type="PANTHER" id="PTHR37309">
    <property type="entry name" value="SLR0284 PROTEIN"/>
    <property type="match status" value="1"/>
</dbReference>
<reference evidence="2" key="1">
    <citation type="submission" date="2019-03" db="EMBL/GenBank/DDBJ databases">
        <title>Lake Tanganyika Metagenome-Assembled Genomes (MAGs).</title>
        <authorList>
            <person name="Tran P."/>
        </authorList>
    </citation>
    <scope>NUCLEOTIDE SEQUENCE</scope>
    <source>
        <strain evidence="2">K_DeepCast_65m_m2_066</strain>
    </source>
</reference>
<organism evidence="2 3">
    <name type="scientific">Tectimicrobiota bacterium</name>
    <dbReference type="NCBI Taxonomy" id="2528274"/>
    <lineage>
        <taxon>Bacteria</taxon>
        <taxon>Pseudomonadati</taxon>
        <taxon>Nitrospinota/Tectimicrobiota group</taxon>
        <taxon>Candidatus Tectimicrobiota</taxon>
    </lineage>
</organism>
<name>A0A938B0Y3_UNCTE</name>
<dbReference type="PANTHER" id="PTHR37309:SF1">
    <property type="entry name" value="SLR0284 PROTEIN"/>
    <property type="match status" value="1"/>
</dbReference>
<evidence type="ECO:0000256" key="1">
    <source>
        <dbReference type="SAM" id="Phobius"/>
    </source>
</evidence>
<keyword evidence="1" id="KW-0812">Transmembrane</keyword>